<keyword evidence="1" id="KW-1133">Transmembrane helix</keyword>
<dbReference type="AlphaFoldDB" id="A0A9P9EFG8"/>
<feature type="transmembrane region" description="Helical" evidence="1">
    <location>
        <begin position="143"/>
        <end position="164"/>
    </location>
</feature>
<evidence type="ECO:0000313" key="2">
    <source>
        <dbReference type="EMBL" id="KAH7136462.1"/>
    </source>
</evidence>
<sequence>MAPQLLPEALAVAIGVLIYSIFSLSLGLLTASLVWIHREVTSYVFLMAVFTLVGGLASISQQIHTIAAWRDIKLEQHRRTVAHVGNPAVALAGGSVGLDQVLFYIQFACYGIEVLLIFFWCTVLLQSVFQLRILVHSLRYSNAVAKISAVVFPVIAILLLQLNALQNNTVGFFVVANLCMSVGLVGGAVMLLSILGRYIYSRRTLVSFRFKYGKSLARTGAQSRASTTGGRQSKPYDTIVGAAQATDRKWARWSSMSLHCIESSYPNSCFARAMTCSR</sequence>
<dbReference type="Proteomes" id="UP000738349">
    <property type="component" value="Unassembled WGS sequence"/>
</dbReference>
<feature type="transmembrane region" description="Helical" evidence="1">
    <location>
        <begin position="104"/>
        <end position="131"/>
    </location>
</feature>
<protein>
    <submittedName>
        <fullName evidence="2">Uncharacterized protein</fullName>
    </submittedName>
</protein>
<accession>A0A9P9EFG8</accession>
<keyword evidence="1" id="KW-0812">Transmembrane</keyword>
<organism evidence="2 3">
    <name type="scientific">Dactylonectria macrodidyma</name>
    <dbReference type="NCBI Taxonomy" id="307937"/>
    <lineage>
        <taxon>Eukaryota</taxon>
        <taxon>Fungi</taxon>
        <taxon>Dikarya</taxon>
        <taxon>Ascomycota</taxon>
        <taxon>Pezizomycotina</taxon>
        <taxon>Sordariomycetes</taxon>
        <taxon>Hypocreomycetidae</taxon>
        <taxon>Hypocreales</taxon>
        <taxon>Nectriaceae</taxon>
        <taxon>Dactylonectria</taxon>
    </lineage>
</organism>
<feature type="transmembrane region" description="Helical" evidence="1">
    <location>
        <begin position="170"/>
        <end position="195"/>
    </location>
</feature>
<name>A0A9P9EFG8_9HYPO</name>
<keyword evidence="1" id="KW-0472">Membrane</keyword>
<keyword evidence="3" id="KW-1185">Reference proteome</keyword>
<comment type="caution">
    <text evidence="2">The sequence shown here is derived from an EMBL/GenBank/DDBJ whole genome shotgun (WGS) entry which is preliminary data.</text>
</comment>
<dbReference type="EMBL" id="JAGMUV010000013">
    <property type="protein sequence ID" value="KAH7136462.1"/>
    <property type="molecule type" value="Genomic_DNA"/>
</dbReference>
<feature type="transmembrane region" description="Helical" evidence="1">
    <location>
        <begin position="12"/>
        <end position="36"/>
    </location>
</feature>
<gene>
    <name evidence="2" type="ORF">EDB81DRAFT_886571</name>
</gene>
<reference evidence="2" key="1">
    <citation type="journal article" date="2021" name="Nat. Commun.">
        <title>Genetic determinants of endophytism in the Arabidopsis root mycobiome.</title>
        <authorList>
            <person name="Mesny F."/>
            <person name="Miyauchi S."/>
            <person name="Thiergart T."/>
            <person name="Pickel B."/>
            <person name="Atanasova L."/>
            <person name="Karlsson M."/>
            <person name="Huettel B."/>
            <person name="Barry K.W."/>
            <person name="Haridas S."/>
            <person name="Chen C."/>
            <person name="Bauer D."/>
            <person name="Andreopoulos W."/>
            <person name="Pangilinan J."/>
            <person name="LaButti K."/>
            <person name="Riley R."/>
            <person name="Lipzen A."/>
            <person name="Clum A."/>
            <person name="Drula E."/>
            <person name="Henrissat B."/>
            <person name="Kohler A."/>
            <person name="Grigoriev I.V."/>
            <person name="Martin F.M."/>
            <person name="Hacquard S."/>
        </authorList>
    </citation>
    <scope>NUCLEOTIDE SEQUENCE</scope>
    <source>
        <strain evidence="2">MPI-CAGE-AT-0147</strain>
    </source>
</reference>
<feature type="transmembrane region" description="Helical" evidence="1">
    <location>
        <begin position="42"/>
        <end position="59"/>
    </location>
</feature>
<proteinExistence type="predicted"/>
<dbReference type="OrthoDB" id="5287295at2759"/>
<evidence type="ECO:0000256" key="1">
    <source>
        <dbReference type="SAM" id="Phobius"/>
    </source>
</evidence>
<evidence type="ECO:0000313" key="3">
    <source>
        <dbReference type="Proteomes" id="UP000738349"/>
    </source>
</evidence>